<dbReference type="EMBL" id="JACTNG010000003">
    <property type="protein sequence ID" value="MBO1078997.1"/>
    <property type="molecule type" value="Genomic_DNA"/>
</dbReference>
<sequence>MMVTANSASGLMNACLDAIQRLPVPGQDPATVVALAAVSPPGGSTALPEVCDAAVKQPTAVVSPLSGTLARQAYQAQAAAVRQGLS</sequence>
<evidence type="ECO:0000313" key="2">
    <source>
        <dbReference type="Proteomes" id="UP001518989"/>
    </source>
</evidence>
<dbReference type="Proteomes" id="UP001518989">
    <property type="component" value="Unassembled WGS sequence"/>
</dbReference>
<comment type="caution">
    <text evidence="1">The sequence shown here is derived from an EMBL/GenBank/DDBJ whole genome shotgun (WGS) entry which is preliminary data.</text>
</comment>
<dbReference type="RefSeq" id="WP_207416419.1">
    <property type="nucleotide sequence ID" value="NZ_CP061177.1"/>
</dbReference>
<proteinExistence type="predicted"/>
<name>A0ABS3KNG0_9PROT</name>
<evidence type="ECO:0000313" key="1">
    <source>
        <dbReference type="EMBL" id="MBO1078997.1"/>
    </source>
</evidence>
<gene>
    <name evidence="1" type="ORF">IAI61_08135</name>
</gene>
<protein>
    <submittedName>
        <fullName evidence="1">Uncharacterized protein</fullName>
    </submittedName>
</protein>
<organism evidence="1 2">
    <name type="scientific">Roseomonas haemaphysalidis</name>
    <dbReference type="NCBI Taxonomy" id="2768162"/>
    <lineage>
        <taxon>Bacteria</taxon>
        <taxon>Pseudomonadati</taxon>
        <taxon>Pseudomonadota</taxon>
        <taxon>Alphaproteobacteria</taxon>
        <taxon>Acetobacterales</taxon>
        <taxon>Roseomonadaceae</taxon>
        <taxon>Roseomonas</taxon>
    </lineage>
</organism>
<accession>A0ABS3KNG0</accession>
<reference evidence="1 2" key="1">
    <citation type="submission" date="2020-09" db="EMBL/GenBank/DDBJ databases">
        <title>Roseomonas.</title>
        <authorList>
            <person name="Zhu W."/>
        </authorList>
    </citation>
    <scope>NUCLEOTIDE SEQUENCE [LARGE SCALE GENOMIC DNA]</scope>
    <source>
        <strain evidence="1 2">573</strain>
    </source>
</reference>
<keyword evidence="2" id="KW-1185">Reference proteome</keyword>